<dbReference type="EMBL" id="GEDG01019364">
    <property type="protein sequence ID" value="JAP20006.1"/>
    <property type="molecule type" value="Transcribed_RNA"/>
</dbReference>
<dbReference type="Pfam" id="PF00069">
    <property type="entry name" value="Pkinase"/>
    <property type="match status" value="1"/>
</dbReference>
<reference evidence="8" key="1">
    <citation type="submission" date="2015-12" db="EMBL/GenBank/DDBJ databases">
        <title>Gene expression during late stages of embryo sac development: a critical building block for successful pollen-pistil interactions.</title>
        <authorList>
            <person name="Liu Y."/>
            <person name="Joly V."/>
            <person name="Sabar M."/>
            <person name="Matton D.P."/>
        </authorList>
    </citation>
    <scope>NUCLEOTIDE SEQUENCE</scope>
</reference>
<keyword evidence="4" id="KW-0547">Nucleotide-binding</keyword>
<name>A0A0V0HKJ4_SOLCH</name>
<keyword evidence="5" id="KW-0418">Kinase</keyword>
<dbReference type="EC" id="2.7.11.1" evidence="1"/>
<dbReference type="GO" id="GO:0004674">
    <property type="term" value="F:protein serine/threonine kinase activity"/>
    <property type="evidence" value="ECO:0007669"/>
    <property type="project" value="UniProtKB-KW"/>
</dbReference>
<evidence type="ECO:0000313" key="8">
    <source>
        <dbReference type="EMBL" id="JAP20006.1"/>
    </source>
</evidence>
<evidence type="ECO:0000256" key="1">
    <source>
        <dbReference type="ARBA" id="ARBA00012513"/>
    </source>
</evidence>
<dbReference type="SMART" id="SM00220">
    <property type="entry name" value="S_TKc"/>
    <property type="match status" value="1"/>
</dbReference>
<dbReference type="PANTHER" id="PTHR44167">
    <property type="entry name" value="OVARIAN-SPECIFIC SERINE/THREONINE-PROTEIN KINASE LOK-RELATED"/>
    <property type="match status" value="1"/>
</dbReference>
<organism evidence="8">
    <name type="scientific">Solanum chacoense</name>
    <name type="common">Chaco potato</name>
    <dbReference type="NCBI Taxonomy" id="4108"/>
    <lineage>
        <taxon>Eukaryota</taxon>
        <taxon>Viridiplantae</taxon>
        <taxon>Streptophyta</taxon>
        <taxon>Embryophyta</taxon>
        <taxon>Tracheophyta</taxon>
        <taxon>Spermatophyta</taxon>
        <taxon>Magnoliopsida</taxon>
        <taxon>eudicotyledons</taxon>
        <taxon>Gunneridae</taxon>
        <taxon>Pentapetalae</taxon>
        <taxon>asterids</taxon>
        <taxon>lamiids</taxon>
        <taxon>Solanales</taxon>
        <taxon>Solanaceae</taxon>
        <taxon>Solanoideae</taxon>
        <taxon>Solaneae</taxon>
        <taxon>Solanum</taxon>
    </lineage>
</organism>
<dbReference type="Gene3D" id="1.10.510.10">
    <property type="entry name" value="Transferase(Phosphotransferase) domain 1"/>
    <property type="match status" value="1"/>
</dbReference>
<dbReference type="AlphaFoldDB" id="A0A0V0HKJ4"/>
<feature type="domain" description="Protein kinase" evidence="7">
    <location>
        <begin position="1"/>
        <end position="167"/>
    </location>
</feature>
<dbReference type="PANTHER" id="PTHR44167:SF23">
    <property type="entry name" value="CDC7 KINASE, ISOFORM A-RELATED"/>
    <property type="match status" value="1"/>
</dbReference>
<dbReference type="InterPro" id="IPR011009">
    <property type="entry name" value="Kinase-like_dom_sf"/>
</dbReference>
<evidence type="ECO:0000259" key="7">
    <source>
        <dbReference type="PROSITE" id="PS50011"/>
    </source>
</evidence>
<dbReference type="GO" id="GO:0005524">
    <property type="term" value="F:ATP binding"/>
    <property type="evidence" value="ECO:0007669"/>
    <property type="project" value="UniProtKB-KW"/>
</dbReference>
<proteinExistence type="predicted"/>
<dbReference type="GO" id="GO:0044773">
    <property type="term" value="P:mitotic DNA damage checkpoint signaling"/>
    <property type="evidence" value="ECO:0007669"/>
    <property type="project" value="TreeGrafter"/>
</dbReference>
<evidence type="ECO:0000256" key="4">
    <source>
        <dbReference type="ARBA" id="ARBA00022741"/>
    </source>
</evidence>
<dbReference type="FunFam" id="1.10.510.10:FF:001725">
    <property type="entry name" value="Kinase like protein"/>
    <property type="match status" value="1"/>
</dbReference>
<protein>
    <recommendedName>
        <fullName evidence="1">non-specific serine/threonine protein kinase</fullName>
        <ecNumber evidence="1">2.7.11.1</ecNumber>
    </recommendedName>
</protein>
<sequence>MPLHSSGIAIGGAGLLKSKGDRMQKREGPCVGTKGFRAPEVLFRSVHQGTKLDIWSAGATLLYFIIGRTPFAGDPDQNIKEIVKLKGSEDLWEVAKLHNRESSFPADLFDTKSLSPVKLRDWCSRNTRKLDFLEIIPQSLIDLVDKCLTSNPRLRISAEDALRHEFFAPCYETWRKQKLHRLRFSQESQDLGSTLTIPESSQSCSIVNKVQVAN</sequence>
<evidence type="ECO:0000256" key="2">
    <source>
        <dbReference type="ARBA" id="ARBA00022527"/>
    </source>
</evidence>
<dbReference type="GO" id="GO:0005634">
    <property type="term" value="C:nucleus"/>
    <property type="evidence" value="ECO:0007669"/>
    <property type="project" value="TreeGrafter"/>
</dbReference>
<evidence type="ECO:0000256" key="5">
    <source>
        <dbReference type="ARBA" id="ARBA00022777"/>
    </source>
</evidence>
<dbReference type="InterPro" id="IPR000719">
    <property type="entry name" value="Prot_kinase_dom"/>
</dbReference>
<keyword evidence="3" id="KW-0808">Transferase</keyword>
<evidence type="ECO:0000256" key="3">
    <source>
        <dbReference type="ARBA" id="ARBA00022679"/>
    </source>
</evidence>
<keyword evidence="6" id="KW-0067">ATP-binding</keyword>
<dbReference type="PROSITE" id="PS50011">
    <property type="entry name" value="PROTEIN_KINASE_DOM"/>
    <property type="match status" value="1"/>
</dbReference>
<evidence type="ECO:0000256" key="6">
    <source>
        <dbReference type="ARBA" id="ARBA00022840"/>
    </source>
</evidence>
<keyword evidence="2" id="KW-0723">Serine/threonine-protein kinase</keyword>
<accession>A0A0V0HKJ4</accession>
<dbReference type="SUPFAM" id="SSF56112">
    <property type="entry name" value="Protein kinase-like (PK-like)"/>
    <property type="match status" value="1"/>
</dbReference>